<evidence type="ECO:0000313" key="5">
    <source>
        <dbReference type="EnsemblMetazoa" id="CapteP1709"/>
    </source>
</evidence>
<evidence type="ECO:0000256" key="3">
    <source>
        <dbReference type="PROSITE-ProRule" id="PRU00023"/>
    </source>
</evidence>
<keyword evidence="1" id="KW-0677">Repeat</keyword>
<keyword evidence="2 3" id="KW-0040">ANK repeat</keyword>
<dbReference type="PANTHER" id="PTHR24180">
    <property type="entry name" value="CYCLIN-DEPENDENT KINASE INHIBITOR 2C-RELATED"/>
    <property type="match status" value="1"/>
</dbReference>
<dbReference type="OMA" id="NAIECKE"/>
<dbReference type="Gene3D" id="1.25.40.20">
    <property type="entry name" value="Ankyrin repeat-containing domain"/>
    <property type="match status" value="2"/>
</dbReference>
<dbReference type="EMBL" id="AMQN01023146">
    <property type="status" value="NOT_ANNOTATED_CDS"/>
    <property type="molecule type" value="Genomic_DNA"/>
</dbReference>
<evidence type="ECO:0000256" key="2">
    <source>
        <dbReference type="ARBA" id="ARBA00023043"/>
    </source>
</evidence>
<dbReference type="STRING" id="283909.R7UIA1"/>
<dbReference type="InterPro" id="IPR036770">
    <property type="entry name" value="Ankyrin_rpt-contain_sf"/>
</dbReference>
<dbReference type="PANTHER" id="PTHR24180:SF45">
    <property type="entry name" value="POLY [ADP-RIBOSE] POLYMERASE TANKYRASE"/>
    <property type="match status" value="1"/>
</dbReference>
<dbReference type="InterPro" id="IPR051637">
    <property type="entry name" value="Ank_repeat_dom-contain_49"/>
</dbReference>
<evidence type="ECO:0008006" key="7">
    <source>
        <dbReference type="Google" id="ProtNLM"/>
    </source>
</evidence>
<protein>
    <recommendedName>
        <fullName evidence="7">SOCS box domain-containing protein</fullName>
    </recommendedName>
</protein>
<dbReference type="OrthoDB" id="4429489at2759"/>
<dbReference type="Pfam" id="PF12796">
    <property type="entry name" value="Ank_2"/>
    <property type="match status" value="1"/>
</dbReference>
<gene>
    <name evidence="4" type="ORF">CAPTEDRAFT_1709</name>
</gene>
<sequence length="450" mass="50201">MELLIEYGADVNKRSGRGSTCLHCVIQEDWIDAVELLLKHGADVNIKNNAGYDAFHTAIFRGCPEVLAVLTKHSQPSIQRQIEYQELMGTTFASEMDDTAKALQHWRTAMLMRQQHGRMLSPNDTKPPLPVYLHNVEAITPEHLAALAASSDRVVIQSLIVTERLLGPDHERTVSRLMHMGLVCVQSLDYQRGVDVWKYAFHVAQGNLRLHVLQELVLLFLHMDKAHSVHGTSRETVSHEDVSSIFSTICDEVEAASITRTTSKENVRTMVLLLLHVLRLLSRIATEPADVLALRCRVHNLNKIRLVKGRTLLHLALDFQSSSIGDIFYYKFPNLQVVKLLLSCGANVNAVDIGGKNTPLHLCSKLTHLAEKYKVAEVAEVLVAHGAHVDACNELGQLASACFSRLPMKLSVPPANRVSLKCLAARAVKRNRIPYEREVPATLNSFIELH</sequence>
<feature type="repeat" description="ANK" evidence="3">
    <location>
        <begin position="17"/>
        <end position="49"/>
    </location>
</feature>
<dbReference type="EMBL" id="KB301098">
    <property type="protein sequence ID" value="ELU05935.1"/>
    <property type="molecule type" value="Genomic_DNA"/>
</dbReference>
<dbReference type="PROSITE" id="PS50088">
    <property type="entry name" value="ANK_REPEAT"/>
    <property type="match status" value="2"/>
</dbReference>
<feature type="repeat" description="ANK" evidence="3">
    <location>
        <begin position="308"/>
        <end position="353"/>
    </location>
</feature>
<name>R7UIA1_CAPTE</name>
<reference evidence="5" key="3">
    <citation type="submission" date="2015-06" db="UniProtKB">
        <authorList>
            <consortium name="EnsemblMetazoa"/>
        </authorList>
    </citation>
    <scope>IDENTIFICATION</scope>
</reference>
<dbReference type="PROSITE" id="PS50297">
    <property type="entry name" value="ANK_REP_REGION"/>
    <property type="match status" value="1"/>
</dbReference>
<dbReference type="AlphaFoldDB" id="R7UIA1"/>
<reference evidence="6" key="1">
    <citation type="submission" date="2012-12" db="EMBL/GenBank/DDBJ databases">
        <authorList>
            <person name="Hellsten U."/>
            <person name="Grimwood J."/>
            <person name="Chapman J.A."/>
            <person name="Shapiro H."/>
            <person name="Aerts A."/>
            <person name="Otillar R.P."/>
            <person name="Terry A.Y."/>
            <person name="Boore J.L."/>
            <person name="Simakov O."/>
            <person name="Marletaz F."/>
            <person name="Cho S.-J."/>
            <person name="Edsinger-Gonzales E."/>
            <person name="Havlak P."/>
            <person name="Kuo D.-H."/>
            <person name="Larsson T."/>
            <person name="Lv J."/>
            <person name="Arendt D."/>
            <person name="Savage R."/>
            <person name="Osoegawa K."/>
            <person name="de Jong P."/>
            <person name="Lindberg D.R."/>
            <person name="Seaver E.C."/>
            <person name="Weisblat D.A."/>
            <person name="Putnam N.H."/>
            <person name="Grigoriev I.V."/>
            <person name="Rokhsar D.S."/>
        </authorList>
    </citation>
    <scope>NUCLEOTIDE SEQUENCE</scope>
    <source>
        <strain evidence="6">I ESC-2004</strain>
    </source>
</reference>
<dbReference type="FunCoup" id="R7UIA1">
    <property type="interactions" value="39"/>
</dbReference>
<dbReference type="Pfam" id="PF00023">
    <property type="entry name" value="Ank"/>
    <property type="match status" value="2"/>
</dbReference>
<dbReference type="Proteomes" id="UP000014760">
    <property type="component" value="Unassembled WGS sequence"/>
</dbReference>
<accession>R7UIA1</accession>
<keyword evidence="6" id="KW-1185">Reference proteome</keyword>
<evidence type="ECO:0000256" key="1">
    <source>
        <dbReference type="ARBA" id="ARBA00022737"/>
    </source>
</evidence>
<dbReference type="InterPro" id="IPR002110">
    <property type="entry name" value="Ankyrin_rpt"/>
</dbReference>
<dbReference type="EnsemblMetazoa" id="CapteT1709">
    <property type="protein sequence ID" value="CapteP1709"/>
    <property type="gene ID" value="CapteG1709"/>
</dbReference>
<dbReference type="SMART" id="SM00248">
    <property type="entry name" value="ANK"/>
    <property type="match status" value="4"/>
</dbReference>
<dbReference type="SUPFAM" id="SSF48403">
    <property type="entry name" value="Ankyrin repeat"/>
    <property type="match status" value="1"/>
</dbReference>
<reference evidence="4 6" key="2">
    <citation type="journal article" date="2013" name="Nature">
        <title>Insights into bilaterian evolution from three spiralian genomes.</title>
        <authorList>
            <person name="Simakov O."/>
            <person name="Marletaz F."/>
            <person name="Cho S.J."/>
            <person name="Edsinger-Gonzales E."/>
            <person name="Havlak P."/>
            <person name="Hellsten U."/>
            <person name="Kuo D.H."/>
            <person name="Larsson T."/>
            <person name="Lv J."/>
            <person name="Arendt D."/>
            <person name="Savage R."/>
            <person name="Osoegawa K."/>
            <person name="de Jong P."/>
            <person name="Grimwood J."/>
            <person name="Chapman J.A."/>
            <person name="Shapiro H."/>
            <person name="Aerts A."/>
            <person name="Otillar R.P."/>
            <person name="Terry A.Y."/>
            <person name="Boore J.L."/>
            <person name="Grigoriev I.V."/>
            <person name="Lindberg D.R."/>
            <person name="Seaver E.C."/>
            <person name="Weisblat D.A."/>
            <person name="Putnam N.H."/>
            <person name="Rokhsar D.S."/>
        </authorList>
    </citation>
    <scope>NUCLEOTIDE SEQUENCE</scope>
    <source>
        <strain evidence="4 6">I ESC-2004</strain>
    </source>
</reference>
<dbReference type="HOGENOM" id="CLU_020042_0_1_1"/>
<evidence type="ECO:0000313" key="4">
    <source>
        <dbReference type="EMBL" id="ELU05935.1"/>
    </source>
</evidence>
<organism evidence="4">
    <name type="scientific">Capitella teleta</name>
    <name type="common">Polychaete worm</name>
    <dbReference type="NCBI Taxonomy" id="283909"/>
    <lineage>
        <taxon>Eukaryota</taxon>
        <taxon>Metazoa</taxon>
        <taxon>Spiralia</taxon>
        <taxon>Lophotrochozoa</taxon>
        <taxon>Annelida</taxon>
        <taxon>Polychaeta</taxon>
        <taxon>Sedentaria</taxon>
        <taxon>Scolecida</taxon>
        <taxon>Capitellidae</taxon>
        <taxon>Capitella</taxon>
    </lineage>
</organism>
<proteinExistence type="predicted"/>
<evidence type="ECO:0000313" key="6">
    <source>
        <dbReference type="Proteomes" id="UP000014760"/>
    </source>
</evidence>